<dbReference type="AlphaFoldDB" id="A0A919RZ30"/>
<organism evidence="3 4">
    <name type="scientific">Clostridium polyendosporum</name>
    <dbReference type="NCBI Taxonomy" id="69208"/>
    <lineage>
        <taxon>Bacteria</taxon>
        <taxon>Bacillati</taxon>
        <taxon>Bacillota</taxon>
        <taxon>Clostridia</taxon>
        <taxon>Eubacteriales</taxon>
        <taxon>Clostridiaceae</taxon>
        <taxon>Clostridium</taxon>
    </lineage>
</organism>
<dbReference type="EMBL" id="BOPZ01000011">
    <property type="protein sequence ID" value="GIM28899.1"/>
    <property type="molecule type" value="Genomic_DNA"/>
</dbReference>
<name>A0A919RZ30_9CLOT</name>
<gene>
    <name evidence="3" type="ORF">CPJCM30710_15650</name>
</gene>
<evidence type="ECO:0000313" key="3">
    <source>
        <dbReference type="EMBL" id="GIM28899.1"/>
    </source>
</evidence>
<feature type="domain" description="ThiS-like ubiquitin" evidence="2">
    <location>
        <begin position="1"/>
        <end position="57"/>
    </location>
</feature>
<feature type="domain" description="THIF-type NAD/FAD binding fold" evidence="1">
    <location>
        <begin position="78"/>
        <end position="265"/>
    </location>
</feature>
<keyword evidence="4" id="KW-1185">Reference proteome</keyword>
<sequence length="268" mass="29928">MRILFNEKELFLQEDESAFMIKEKYKPDGDLVIYNGFPTQKDVNLKDGDRVTVIKRGEVPSKDELESLMIARHTPGVFEAMKKAIVGIAGVGGLGSNIAISLARVGVGKLILVDFDVVEPSNLNRQQYFVEHIGMYKVDALKELISKINPFIEIETHKVFLNEENIEEIFKETSVVVEAFDKAENKAILANTILIKCPEKFFVAGSGMAGYFSSNLIKSRRVSRRFFLCGDEENEAKIGNGLMAPRVGIVANHMANTVVRILCNELEP</sequence>
<dbReference type="PANTHER" id="PTHR43267:SF3">
    <property type="entry name" value="THIF PROTEIN"/>
    <property type="match status" value="1"/>
</dbReference>
<dbReference type="InterPro" id="IPR032726">
    <property type="entry name" value="ThiS-like_dom"/>
</dbReference>
<dbReference type="NCBIfam" id="NF006395">
    <property type="entry name" value="PRK08644.1"/>
    <property type="match status" value="1"/>
</dbReference>
<evidence type="ECO:0000259" key="1">
    <source>
        <dbReference type="Pfam" id="PF00899"/>
    </source>
</evidence>
<evidence type="ECO:0000259" key="2">
    <source>
        <dbReference type="Pfam" id="PF14453"/>
    </source>
</evidence>
<dbReference type="NCBIfam" id="TIGR02354">
    <property type="entry name" value="thiF_fam2"/>
    <property type="match status" value="1"/>
</dbReference>
<dbReference type="GO" id="GO:0061503">
    <property type="term" value="F:tRNA threonylcarbamoyladenosine dehydratase"/>
    <property type="evidence" value="ECO:0007669"/>
    <property type="project" value="TreeGrafter"/>
</dbReference>
<dbReference type="InterPro" id="IPR045886">
    <property type="entry name" value="ThiF/MoeB/HesA"/>
</dbReference>
<reference evidence="3" key="1">
    <citation type="submission" date="2021-03" db="EMBL/GenBank/DDBJ databases">
        <title>Taxonomic study of Clostridium polyendosporum from meadow-gley soil under rice.</title>
        <authorList>
            <person name="Kobayashi H."/>
            <person name="Tanizawa Y."/>
            <person name="Yagura M."/>
        </authorList>
    </citation>
    <scope>NUCLEOTIDE SEQUENCE</scope>
    <source>
        <strain evidence="3">JCM 30710</strain>
    </source>
</reference>
<evidence type="ECO:0000313" key="4">
    <source>
        <dbReference type="Proteomes" id="UP000679179"/>
    </source>
</evidence>
<dbReference type="Proteomes" id="UP000679179">
    <property type="component" value="Unassembled WGS sequence"/>
</dbReference>
<dbReference type="GO" id="GO:0061504">
    <property type="term" value="P:cyclic threonylcarbamoyladenosine biosynthetic process"/>
    <property type="evidence" value="ECO:0007669"/>
    <property type="project" value="TreeGrafter"/>
</dbReference>
<dbReference type="InterPro" id="IPR035985">
    <property type="entry name" value="Ubiquitin-activating_enz"/>
</dbReference>
<dbReference type="SUPFAM" id="SSF69572">
    <property type="entry name" value="Activating enzymes of the ubiquitin-like proteins"/>
    <property type="match status" value="1"/>
</dbReference>
<dbReference type="Pfam" id="PF00899">
    <property type="entry name" value="ThiF"/>
    <property type="match status" value="1"/>
</dbReference>
<dbReference type="Gene3D" id="3.40.50.720">
    <property type="entry name" value="NAD(P)-binding Rossmann-like Domain"/>
    <property type="match status" value="1"/>
</dbReference>
<comment type="caution">
    <text evidence="3">The sequence shown here is derived from an EMBL/GenBank/DDBJ whole genome shotgun (WGS) entry which is preliminary data.</text>
</comment>
<protein>
    <submittedName>
        <fullName evidence="3">Thiamine biosynthesis protein ThiF</fullName>
    </submittedName>
</protein>
<proteinExistence type="predicted"/>
<dbReference type="InterPro" id="IPR000594">
    <property type="entry name" value="ThiF_NAD_FAD-bd"/>
</dbReference>
<dbReference type="InterPro" id="IPR012729">
    <property type="entry name" value="ThiF_fam2"/>
</dbReference>
<dbReference type="RefSeq" id="WP_212903620.1">
    <property type="nucleotide sequence ID" value="NZ_BOPZ01000011.1"/>
</dbReference>
<accession>A0A919RZ30</accession>
<dbReference type="Pfam" id="PF14453">
    <property type="entry name" value="ThiS-like"/>
    <property type="match status" value="1"/>
</dbReference>
<dbReference type="CDD" id="cd01487">
    <property type="entry name" value="E1_ThiF_like"/>
    <property type="match status" value="1"/>
</dbReference>
<dbReference type="PANTHER" id="PTHR43267">
    <property type="entry name" value="TRNA THREONYLCARBAMOYLADENOSINE DEHYDRATASE"/>
    <property type="match status" value="1"/>
</dbReference>
<dbReference type="GO" id="GO:0008641">
    <property type="term" value="F:ubiquitin-like modifier activating enzyme activity"/>
    <property type="evidence" value="ECO:0007669"/>
    <property type="project" value="InterPro"/>
</dbReference>